<organism evidence="1 2">
    <name type="scientific">Aquimarina spongiae</name>
    <dbReference type="NCBI Taxonomy" id="570521"/>
    <lineage>
        <taxon>Bacteria</taxon>
        <taxon>Pseudomonadati</taxon>
        <taxon>Bacteroidota</taxon>
        <taxon>Flavobacteriia</taxon>
        <taxon>Flavobacteriales</taxon>
        <taxon>Flavobacteriaceae</taxon>
        <taxon>Aquimarina</taxon>
    </lineage>
</organism>
<dbReference type="Gene3D" id="2.60.120.10">
    <property type="entry name" value="Jelly Rolls"/>
    <property type="match status" value="1"/>
</dbReference>
<sequence>MKKSLNEYENILTNINRYVSLNEEDEKQFCAIVRTTKVRRRQFIVQPDFVCSHQTYILKGAFRSYFVNNEGVDHTIQFAIEDWFISDFNSYINQSPASLFVEALEDSIVQQISYTDVENLCRANPKFERFFRLVAQKSFAFSQRRVLSNLGKTAEERYVEFENLYPSIVKRVPQYTLASYLGMSPEFLSKIRKRLIQKS</sequence>
<dbReference type="RefSeq" id="WP_244548163.1">
    <property type="nucleotide sequence ID" value="NZ_FQYP01000007.1"/>
</dbReference>
<keyword evidence="1" id="KW-0808">Transferase</keyword>
<dbReference type="InterPro" id="IPR000595">
    <property type="entry name" value="cNMP-bd_dom"/>
</dbReference>
<keyword evidence="2" id="KW-1185">Reference proteome</keyword>
<name>A0A1M6I1B5_9FLAO</name>
<dbReference type="GO" id="GO:0016301">
    <property type="term" value="F:kinase activity"/>
    <property type="evidence" value="ECO:0007669"/>
    <property type="project" value="UniProtKB-KW"/>
</dbReference>
<dbReference type="Proteomes" id="UP000184432">
    <property type="component" value="Unassembled WGS sequence"/>
</dbReference>
<proteinExistence type="predicted"/>
<dbReference type="STRING" id="570521.SAMN04488508_10751"/>
<dbReference type="InterPro" id="IPR018490">
    <property type="entry name" value="cNMP-bd_dom_sf"/>
</dbReference>
<keyword evidence="1" id="KW-0418">Kinase</keyword>
<gene>
    <name evidence="1" type="ORF">SAMN04488508_10751</name>
</gene>
<evidence type="ECO:0000313" key="1">
    <source>
        <dbReference type="EMBL" id="SHJ28218.1"/>
    </source>
</evidence>
<accession>A0A1M6I1B5</accession>
<dbReference type="EMBL" id="FQYP01000007">
    <property type="protein sequence ID" value="SHJ28218.1"/>
    <property type="molecule type" value="Genomic_DNA"/>
</dbReference>
<evidence type="ECO:0000313" key="2">
    <source>
        <dbReference type="Proteomes" id="UP000184432"/>
    </source>
</evidence>
<protein>
    <submittedName>
        <fullName evidence="1">cAMP-binding domain of CRP or a regulatory subunit of cAMP-dependent protein kinases</fullName>
    </submittedName>
</protein>
<dbReference type="AlphaFoldDB" id="A0A1M6I1B5"/>
<reference evidence="2" key="1">
    <citation type="submission" date="2016-11" db="EMBL/GenBank/DDBJ databases">
        <authorList>
            <person name="Varghese N."/>
            <person name="Submissions S."/>
        </authorList>
    </citation>
    <scope>NUCLEOTIDE SEQUENCE [LARGE SCALE GENOMIC DNA]</scope>
    <source>
        <strain evidence="2">DSM 22623</strain>
    </source>
</reference>
<dbReference type="InterPro" id="IPR014710">
    <property type="entry name" value="RmlC-like_jellyroll"/>
</dbReference>
<dbReference type="CDD" id="cd00038">
    <property type="entry name" value="CAP_ED"/>
    <property type="match status" value="1"/>
</dbReference>
<dbReference type="SUPFAM" id="SSF51206">
    <property type="entry name" value="cAMP-binding domain-like"/>
    <property type="match status" value="1"/>
</dbReference>